<keyword evidence="1" id="KW-0812">Transmembrane</keyword>
<name>A0AAP0IFS1_9MAGN</name>
<dbReference type="Proteomes" id="UP001420932">
    <property type="component" value="Unassembled WGS sequence"/>
</dbReference>
<accession>A0AAP0IFS1</accession>
<keyword evidence="1" id="KW-0472">Membrane</keyword>
<reference evidence="2 3" key="1">
    <citation type="submission" date="2024-01" db="EMBL/GenBank/DDBJ databases">
        <title>Genome assemblies of Stephania.</title>
        <authorList>
            <person name="Yang L."/>
        </authorList>
    </citation>
    <scope>NUCLEOTIDE SEQUENCE [LARGE SCALE GENOMIC DNA]</scope>
    <source>
        <strain evidence="2">YNDBR</strain>
        <tissue evidence="2">Leaf</tissue>
    </source>
</reference>
<keyword evidence="3" id="KW-1185">Reference proteome</keyword>
<feature type="transmembrane region" description="Helical" evidence="1">
    <location>
        <begin position="47"/>
        <end position="73"/>
    </location>
</feature>
<evidence type="ECO:0000256" key="1">
    <source>
        <dbReference type="SAM" id="Phobius"/>
    </source>
</evidence>
<sequence length="74" mass="8950">MKLIERQGVANKSLVFPFILVFILQMVHFFMVLLVSKKHSAVHFYELILIFFSRLSYYIKLCSWTLIFMLNVFW</sequence>
<organism evidence="2 3">
    <name type="scientific">Stephania yunnanensis</name>
    <dbReference type="NCBI Taxonomy" id="152371"/>
    <lineage>
        <taxon>Eukaryota</taxon>
        <taxon>Viridiplantae</taxon>
        <taxon>Streptophyta</taxon>
        <taxon>Embryophyta</taxon>
        <taxon>Tracheophyta</taxon>
        <taxon>Spermatophyta</taxon>
        <taxon>Magnoliopsida</taxon>
        <taxon>Ranunculales</taxon>
        <taxon>Menispermaceae</taxon>
        <taxon>Menispermoideae</taxon>
        <taxon>Cissampelideae</taxon>
        <taxon>Stephania</taxon>
    </lineage>
</organism>
<gene>
    <name evidence="2" type="ORF">Syun_021440</name>
</gene>
<dbReference type="EMBL" id="JBBNAF010000009">
    <property type="protein sequence ID" value="KAK9114643.1"/>
    <property type="molecule type" value="Genomic_DNA"/>
</dbReference>
<evidence type="ECO:0000313" key="2">
    <source>
        <dbReference type="EMBL" id="KAK9114643.1"/>
    </source>
</evidence>
<feature type="transmembrane region" description="Helical" evidence="1">
    <location>
        <begin position="15"/>
        <end position="35"/>
    </location>
</feature>
<protein>
    <submittedName>
        <fullName evidence="2">Uncharacterized protein</fullName>
    </submittedName>
</protein>
<evidence type="ECO:0000313" key="3">
    <source>
        <dbReference type="Proteomes" id="UP001420932"/>
    </source>
</evidence>
<proteinExistence type="predicted"/>
<keyword evidence="1" id="KW-1133">Transmembrane helix</keyword>
<comment type="caution">
    <text evidence="2">The sequence shown here is derived from an EMBL/GenBank/DDBJ whole genome shotgun (WGS) entry which is preliminary data.</text>
</comment>
<dbReference type="AlphaFoldDB" id="A0AAP0IFS1"/>